<feature type="region of interest" description="Disordered" evidence="1">
    <location>
        <begin position="418"/>
        <end position="445"/>
    </location>
</feature>
<feature type="region of interest" description="Disordered" evidence="1">
    <location>
        <begin position="35"/>
        <end position="58"/>
    </location>
</feature>
<proteinExistence type="predicted"/>
<dbReference type="EMBL" id="PJNW01000002">
    <property type="protein sequence ID" value="PKR90180.1"/>
    <property type="molecule type" value="Genomic_DNA"/>
</dbReference>
<evidence type="ECO:0008006" key="4">
    <source>
        <dbReference type="Google" id="ProtNLM"/>
    </source>
</evidence>
<dbReference type="SUPFAM" id="SSF158791">
    <property type="entry name" value="MgtE N-terminal domain-like"/>
    <property type="match status" value="1"/>
</dbReference>
<organism evidence="2 3">
    <name type="scientific">Pleomorphomonas diazotrophica</name>
    <dbReference type="NCBI Taxonomy" id="1166257"/>
    <lineage>
        <taxon>Bacteria</taxon>
        <taxon>Pseudomonadati</taxon>
        <taxon>Pseudomonadota</taxon>
        <taxon>Alphaproteobacteria</taxon>
        <taxon>Hyphomicrobiales</taxon>
        <taxon>Pleomorphomonadaceae</taxon>
        <taxon>Pleomorphomonas</taxon>
    </lineage>
</organism>
<accession>A0A2N3LZY3</accession>
<gene>
    <name evidence="2" type="ORF">CXZ10_01970</name>
</gene>
<feature type="region of interest" description="Disordered" evidence="1">
    <location>
        <begin position="77"/>
        <end position="227"/>
    </location>
</feature>
<evidence type="ECO:0000313" key="3">
    <source>
        <dbReference type="Proteomes" id="UP000233491"/>
    </source>
</evidence>
<reference evidence="2 3" key="1">
    <citation type="submission" date="2017-12" db="EMBL/GenBank/DDBJ databases">
        <title>Anaerobic carbon monoxide metabolism by Pleomorphomonas carboxyditropha sp. nov., a new mesophilic hydrogenogenic carboxidotroph.</title>
        <authorList>
            <person name="Esquivel-Elizondo S."/>
            <person name="Krajmalnik-Brown R."/>
        </authorList>
    </citation>
    <scope>NUCLEOTIDE SEQUENCE [LARGE SCALE GENOMIC DNA]</scope>
    <source>
        <strain evidence="2 3">R5-392</strain>
    </source>
</reference>
<dbReference type="AlphaFoldDB" id="A0A2N3LZY3"/>
<feature type="compositionally biased region" description="Low complexity" evidence="1">
    <location>
        <begin position="144"/>
        <end position="157"/>
    </location>
</feature>
<keyword evidence="3" id="KW-1185">Reference proteome</keyword>
<evidence type="ECO:0000313" key="2">
    <source>
        <dbReference type="EMBL" id="PKR90180.1"/>
    </source>
</evidence>
<sequence length="445" mass="43643">MVLIAITALLAVKVLGFVMGVEPLAVGPRSAVASGAEPAAEHGEAAAETGGGADTSTVDRLTAPINLADEYKKLKAEQEKGGGHGAAPAGGHGEATAPADGAGHEAAPAAEPGHDAPAAETPADAGHEAAPAAETGHDAPAAETPADAGHEAAPAAETGHDAPAAEKPADAGHEEAPASDAGHGAPAAAEKPADAGHGAPAGGEHGAKTPADLYTERPKEYSPPIGSSERAILEGLAVRRDALDKREHDLDLRAKLLEATEKRLNERLNQLQSIESQLGGAGAAPLAAGEATPPPASAPAAGGAAPSPTAGAAPAASAATPGGAPAPGAAAQPAVDERLAALVSLYEGMKPKAAAAVFDKLDTGTLLELAGHMSPRKLSPIIAAMDPEKASRITSLMVGAQQAQKRVVVQVEQVAPQVGPTSAEGAVAPEDASQLPQIMPAPAAP</sequence>
<feature type="compositionally biased region" description="Low complexity" evidence="1">
    <location>
        <begin position="298"/>
        <end position="330"/>
    </location>
</feature>
<feature type="compositionally biased region" description="Gly residues" evidence="1">
    <location>
        <begin position="83"/>
        <end position="93"/>
    </location>
</feature>
<feature type="compositionally biased region" description="Basic and acidic residues" evidence="1">
    <location>
        <begin position="158"/>
        <end position="176"/>
    </location>
</feature>
<feature type="compositionally biased region" description="Low complexity" evidence="1">
    <location>
        <begin position="94"/>
        <end position="134"/>
    </location>
</feature>
<feature type="compositionally biased region" description="Low complexity" evidence="1">
    <location>
        <begin position="178"/>
        <end position="198"/>
    </location>
</feature>
<comment type="caution">
    <text evidence="2">The sequence shown here is derived from an EMBL/GenBank/DDBJ whole genome shotgun (WGS) entry which is preliminary data.</text>
</comment>
<name>A0A2N3LZY3_9HYPH</name>
<protein>
    <recommendedName>
        <fullName evidence="4">Magnesium transporter MgtE intracellular domain-containing protein</fullName>
    </recommendedName>
</protein>
<evidence type="ECO:0000256" key="1">
    <source>
        <dbReference type="SAM" id="MobiDB-lite"/>
    </source>
</evidence>
<feature type="region of interest" description="Disordered" evidence="1">
    <location>
        <begin position="284"/>
        <end position="330"/>
    </location>
</feature>
<dbReference type="Proteomes" id="UP000233491">
    <property type="component" value="Unassembled WGS sequence"/>
</dbReference>